<organism evidence="10 11">
    <name type="scientific">Candidatus Gottesmanbacteria bacterium GW2011_GWC2_39_8</name>
    <dbReference type="NCBI Taxonomy" id="1618450"/>
    <lineage>
        <taxon>Bacteria</taxon>
        <taxon>Candidatus Gottesmaniibacteriota</taxon>
    </lineage>
</organism>
<dbReference type="InterPro" id="IPR011805">
    <property type="entry name" value="RNase_R"/>
</dbReference>
<dbReference type="PATRIC" id="fig|1618450.3.peg.1546"/>
<comment type="function">
    <text evidence="8">3'-5' exoribonuclease that releases 5'-nucleoside monophosphates and is involved in maturation of structured RNAs.</text>
</comment>
<dbReference type="Proteomes" id="UP000034539">
    <property type="component" value="Unassembled WGS sequence"/>
</dbReference>
<comment type="subcellular location">
    <subcellularLocation>
        <location evidence="2 8">Cytoplasm</location>
    </subcellularLocation>
</comment>
<dbReference type="PANTHER" id="PTHR23355:SF9">
    <property type="entry name" value="DIS3-LIKE EXONUCLEASE 2"/>
    <property type="match status" value="1"/>
</dbReference>
<accession>A0A0G0PQX9</accession>
<dbReference type="GO" id="GO:0006402">
    <property type="term" value="P:mRNA catabolic process"/>
    <property type="evidence" value="ECO:0007669"/>
    <property type="project" value="TreeGrafter"/>
</dbReference>
<dbReference type="InterPro" id="IPR004476">
    <property type="entry name" value="RNase_II/RNase_R"/>
</dbReference>
<evidence type="ECO:0000256" key="3">
    <source>
        <dbReference type="ARBA" id="ARBA00022490"/>
    </source>
</evidence>
<dbReference type="SMART" id="SM00316">
    <property type="entry name" value="S1"/>
    <property type="match status" value="1"/>
</dbReference>
<dbReference type="NCBIfam" id="TIGR00358">
    <property type="entry name" value="3_prime_RNase"/>
    <property type="match status" value="1"/>
</dbReference>
<dbReference type="EMBL" id="LBXN01000102">
    <property type="protein sequence ID" value="KKR30323.1"/>
    <property type="molecule type" value="Genomic_DNA"/>
</dbReference>
<dbReference type="Pfam" id="PF17876">
    <property type="entry name" value="CSD2"/>
    <property type="match status" value="1"/>
</dbReference>
<dbReference type="AlphaFoldDB" id="A0A0G0PQX9"/>
<dbReference type="EC" id="3.1.13.1" evidence="8"/>
<keyword evidence="5 8" id="KW-0378">Hydrolase</keyword>
<sequence length="739" mass="84878">MPKTYFQIPDKDTFLKAIQNKIHKPLSFKELVRQLMIPKEKRDMFKRLLKEMVKDGSIVKIRGERYGLPAKMNLIVGELTCHPDGFGFVMPEDGGDDIFINPRNLKGAMHGDKVVVRVEGLAKRSGKKEGRIIRILDRAHKTIVGRFERGKGFGVVIPSNKRILQQIIIPLKEGSDIEEGKIVEAGIVRWPAEKVAPLGKIIGILGEPDDPDVEIEVIVRKYALPHRFPHHVAAEAKEVSQKVEERDIQGRVDLRKRATVTIDGETAKDFDDAVSLERTTQGYKLWVSIADVAHYVKEGSHLDQEAYKRGTSTYFPDRCIPMLPEALSNGICSLNPNVDRLTLTAEMEFDHHGNIAHSKFYESVIKSVERLTYTKVKTILANPPCPPLEKGGERELRERYSHILNDLKIMEELCLKLRQKRADMGSIDFDLPEPQIIIDIEGRVEDIVKSERNIAHQLIEEFMLSANQAVATYITKKKLPFLYRVHEEPGEESIYEFKEFIRNFGYHLKGEKLSPKVLQEVLSAAAGKPEERLINHILLRSMKQAKYSEKNIGHFGLAFEYYSHFTSPIRRYPDLIVHRILKQIMKGRYSEKDKEHWEKSLPEIAAHTSNRERNAMEAEREIVDLKKTQFMKDKIGEVYNGIISGVTSFGLFVELEGYFVEGLIHVTNMKDDYYIFMEKEHSLVGERTKKRFRVGDTAKVRIENVDIERRQIDMALEGDARDKAQARKSGIWRKNKLPH</sequence>
<dbReference type="SMART" id="SM00357">
    <property type="entry name" value="CSP"/>
    <property type="match status" value="1"/>
</dbReference>
<dbReference type="NCBIfam" id="TIGR02063">
    <property type="entry name" value="RNase_R"/>
    <property type="match status" value="1"/>
</dbReference>
<comment type="similarity">
    <text evidence="8">Belongs to the RNR ribonuclease family. RNase R subfamily.</text>
</comment>
<dbReference type="InterPro" id="IPR011129">
    <property type="entry name" value="CSD"/>
</dbReference>
<dbReference type="GO" id="GO:0003723">
    <property type="term" value="F:RNA binding"/>
    <property type="evidence" value="ECO:0007669"/>
    <property type="project" value="UniProtKB-UniRule"/>
</dbReference>
<dbReference type="SMART" id="SM00955">
    <property type="entry name" value="RNB"/>
    <property type="match status" value="1"/>
</dbReference>
<evidence type="ECO:0000259" key="9">
    <source>
        <dbReference type="PROSITE" id="PS50126"/>
    </source>
</evidence>
<keyword evidence="7 8" id="KW-0694">RNA-binding</keyword>
<keyword evidence="3 8" id="KW-0963">Cytoplasm</keyword>
<dbReference type="HAMAP" id="MF_01895">
    <property type="entry name" value="RNase_R"/>
    <property type="match status" value="1"/>
</dbReference>
<dbReference type="InterPro" id="IPR003029">
    <property type="entry name" value="S1_domain"/>
</dbReference>
<dbReference type="Gene3D" id="2.40.50.140">
    <property type="entry name" value="Nucleic acid-binding proteins"/>
    <property type="match status" value="2"/>
</dbReference>
<dbReference type="InterPro" id="IPR050180">
    <property type="entry name" value="RNR_Ribonuclease"/>
</dbReference>
<evidence type="ECO:0000256" key="6">
    <source>
        <dbReference type="ARBA" id="ARBA00022839"/>
    </source>
</evidence>
<protein>
    <recommendedName>
        <fullName evidence="8">Ribonuclease R</fullName>
        <shortName evidence="8">RNase R</shortName>
        <ecNumber evidence="8">3.1.13.1</ecNumber>
    </recommendedName>
</protein>
<evidence type="ECO:0000256" key="1">
    <source>
        <dbReference type="ARBA" id="ARBA00001849"/>
    </source>
</evidence>
<gene>
    <name evidence="8" type="primary">rnr</name>
    <name evidence="10" type="ORF">UT63_C0102G0002</name>
</gene>
<dbReference type="InterPro" id="IPR040476">
    <property type="entry name" value="CSD2"/>
</dbReference>
<evidence type="ECO:0000313" key="10">
    <source>
        <dbReference type="EMBL" id="KKR30323.1"/>
    </source>
</evidence>
<keyword evidence="4 8" id="KW-0540">Nuclease</keyword>
<dbReference type="GO" id="GO:0008859">
    <property type="term" value="F:exoribonuclease II activity"/>
    <property type="evidence" value="ECO:0007669"/>
    <property type="project" value="UniProtKB-UniRule"/>
</dbReference>
<dbReference type="PROSITE" id="PS50126">
    <property type="entry name" value="S1"/>
    <property type="match status" value="1"/>
</dbReference>
<dbReference type="PROSITE" id="PS01175">
    <property type="entry name" value="RIBONUCLEASE_II"/>
    <property type="match status" value="1"/>
</dbReference>
<dbReference type="InterPro" id="IPR012340">
    <property type="entry name" value="NA-bd_OB-fold"/>
</dbReference>
<name>A0A0G0PQX9_9BACT</name>
<dbReference type="SUPFAM" id="SSF50249">
    <property type="entry name" value="Nucleic acid-binding proteins"/>
    <property type="match status" value="4"/>
</dbReference>
<evidence type="ECO:0000256" key="2">
    <source>
        <dbReference type="ARBA" id="ARBA00004496"/>
    </source>
</evidence>
<evidence type="ECO:0000256" key="4">
    <source>
        <dbReference type="ARBA" id="ARBA00022722"/>
    </source>
</evidence>
<dbReference type="Pfam" id="PF00773">
    <property type="entry name" value="RNB"/>
    <property type="match status" value="1"/>
</dbReference>
<evidence type="ECO:0000256" key="5">
    <source>
        <dbReference type="ARBA" id="ARBA00022801"/>
    </source>
</evidence>
<dbReference type="InterPro" id="IPR013223">
    <property type="entry name" value="RNase_B_OB_dom"/>
</dbReference>
<dbReference type="PANTHER" id="PTHR23355">
    <property type="entry name" value="RIBONUCLEASE"/>
    <property type="match status" value="1"/>
</dbReference>
<proteinExistence type="inferred from homology"/>
<dbReference type="Pfam" id="PF08206">
    <property type="entry name" value="OB_RNB"/>
    <property type="match status" value="1"/>
</dbReference>
<evidence type="ECO:0000313" key="11">
    <source>
        <dbReference type="Proteomes" id="UP000034539"/>
    </source>
</evidence>
<dbReference type="GO" id="GO:0005829">
    <property type="term" value="C:cytosol"/>
    <property type="evidence" value="ECO:0007669"/>
    <property type="project" value="TreeGrafter"/>
</dbReference>
<feature type="domain" description="S1 motif" evidence="9">
    <location>
        <begin position="636"/>
        <end position="717"/>
    </location>
</feature>
<dbReference type="InterPro" id="IPR001900">
    <property type="entry name" value="RNase_II/R"/>
</dbReference>
<reference evidence="10 11" key="1">
    <citation type="journal article" date="2015" name="Nature">
        <title>rRNA introns, odd ribosomes, and small enigmatic genomes across a large radiation of phyla.</title>
        <authorList>
            <person name="Brown C.T."/>
            <person name="Hug L.A."/>
            <person name="Thomas B.C."/>
            <person name="Sharon I."/>
            <person name="Castelle C.J."/>
            <person name="Singh A."/>
            <person name="Wilkins M.J."/>
            <person name="Williams K.H."/>
            <person name="Banfield J.F."/>
        </authorList>
    </citation>
    <scope>NUCLEOTIDE SEQUENCE [LARGE SCALE GENOMIC DNA]</scope>
</reference>
<comment type="catalytic activity">
    <reaction evidence="1 8">
        <text>Exonucleolytic cleavage in the 3'- to 5'-direction to yield nucleoside 5'-phosphates.</text>
        <dbReference type="EC" id="3.1.13.1"/>
    </reaction>
</comment>
<evidence type="ECO:0000256" key="8">
    <source>
        <dbReference type="HAMAP-Rule" id="MF_01895"/>
    </source>
</evidence>
<dbReference type="CDD" id="cd04471">
    <property type="entry name" value="S1_RNase_R"/>
    <property type="match status" value="1"/>
</dbReference>
<comment type="caution">
    <text evidence="10">The sequence shown here is derived from an EMBL/GenBank/DDBJ whole genome shotgun (WGS) entry which is preliminary data.</text>
</comment>
<keyword evidence="6 8" id="KW-0269">Exonuclease</keyword>
<dbReference type="Pfam" id="PF00575">
    <property type="entry name" value="S1"/>
    <property type="match status" value="1"/>
</dbReference>
<evidence type="ECO:0000256" key="7">
    <source>
        <dbReference type="ARBA" id="ARBA00022884"/>
    </source>
</evidence>
<dbReference type="InterPro" id="IPR022966">
    <property type="entry name" value="RNase_II/R_CS"/>
</dbReference>